<evidence type="ECO:0000313" key="2">
    <source>
        <dbReference type="EMBL" id="GAA5112527.1"/>
    </source>
</evidence>
<dbReference type="RefSeq" id="WP_345603145.1">
    <property type="nucleotide sequence ID" value="NZ_BAABJO010000002.1"/>
</dbReference>
<comment type="caution">
    <text evidence="2">The sequence shown here is derived from an EMBL/GenBank/DDBJ whole genome shotgun (WGS) entry which is preliminary data.</text>
</comment>
<organism evidence="2 3">
    <name type="scientific">Pseudonocardia adelaidensis</name>
    <dbReference type="NCBI Taxonomy" id="648754"/>
    <lineage>
        <taxon>Bacteria</taxon>
        <taxon>Bacillati</taxon>
        <taxon>Actinomycetota</taxon>
        <taxon>Actinomycetes</taxon>
        <taxon>Pseudonocardiales</taxon>
        <taxon>Pseudonocardiaceae</taxon>
        <taxon>Pseudonocardia</taxon>
    </lineage>
</organism>
<dbReference type="EMBL" id="BAABJO010000002">
    <property type="protein sequence ID" value="GAA5112527.1"/>
    <property type="molecule type" value="Genomic_DNA"/>
</dbReference>
<accession>A0ABP9N9G1</accession>
<dbReference type="SUPFAM" id="SSF52218">
    <property type="entry name" value="Flavoproteins"/>
    <property type="match status" value="1"/>
</dbReference>
<dbReference type="InterPro" id="IPR029039">
    <property type="entry name" value="Flavoprotein-like_sf"/>
</dbReference>
<protein>
    <recommendedName>
        <fullName evidence="1">NADPH-dependent FMN reductase-like domain-containing protein</fullName>
    </recommendedName>
</protein>
<sequence length="93" mass="9931">MFAEQARGRADLDLDVLDLAGAALPDRLTGHGTPTPDAVAAVTPRLTAADAFVVVTPEYNHSYPAPVRTLIDQLARWAHALREARSARPCLAS</sequence>
<feature type="domain" description="NADPH-dependent FMN reductase-like" evidence="1">
    <location>
        <begin position="3"/>
        <end position="79"/>
    </location>
</feature>
<evidence type="ECO:0000259" key="1">
    <source>
        <dbReference type="Pfam" id="PF03358"/>
    </source>
</evidence>
<dbReference type="Gene3D" id="3.40.50.360">
    <property type="match status" value="1"/>
</dbReference>
<dbReference type="InterPro" id="IPR005025">
    <property type="entry name" value="FMN_Rdtase-like_dom"/>
</dbReference>
<evidence type="ECO:0000313" key="3">
    <source>
        <dbReference type="Proteomes" id="UP001500804"/>
    </source>
</evidence>
<dbReference type="Proteomes" id="UP001500804">
    <property type="component" value="Unassembled WGS sequence"/>
</dbReference>
<reference evidence="3" key="1">
    <citation type="journal article" date="2019" name="Int. J. Syst. Evol. Microbiol.">
        <title>The Global Catalogue of Microorganisms (GCM) 10K type strain sequencing project: providing services to taxonomists for standard genome sequencing and annotation.</title>
        <authorList>
            <consortium name="The Broad Institute Genomics Platform"/>
            <consortium name="The Broad Institute Genome Sequencing Center for Infectious Disease"/>
            <person name="Wu L."/>
            <person name="Ma J."/>
        </authorList>
    </citation>
    <scope>NUCLEOTIDE SEQUENCE [LARGE SCALE GENOMIC DNA]</scope>
    <source>
        <strain evidence="3">JCM 18302</strain>
    </source>
</reference>
<keyword evidence="3" id="KW-1185">Reference proteome</keyword>
<gene>
    <name evidence="2" type="ORF">GCM10023320_06870</name>
</gene>
<name>A0ABP9N9G1_9PSEU</name>
<dbReference type="Pfam" id="PF03358">
    <property type="entry name" value="FMN_red"/>
    <property type="match status" value="1"/>
</dbReference>
<proteinExistence type="predicted"/>